<dbReference type="SUPFAM" id="SSF49899">
    <property type="entry name" value="Concanavalin A-like lectins/glucanases"/>
    <property type="match status" value="1"/>
</dbReference>
<evidence type="ECO:0000259" key="4">
    <source>
        <dbReference type="SMART" id="SM00560"/>
    </source>
</evidence>
<reference evidence="6" key="1">
    <citation type="submission" date="2017-09" db="EMBL/GenBank/DDBJ databases">
        <title>Depth-based differentiation of microbial function through sediment-hosted aquifers and enrichment of novel symbionts in the deep terrestrial subsurface.</title>
        <authorList>
            <person name="Probst A.J."/>
            <person name="Ladd B."/>
            <person name="Jarett J.K."/>
            <person name="Geller-Mcgrath D.E."/>
            <person name="Sieber C.M.K."/>
            <person name="Emerson J.B."/>
            <person name="Anantharaman K."/>
            <person name="Thomas B.C."/>
            <person name="Malmstrom R."/>
            <person name="Stieglmeier M."/>
            <person name="Klingl A."/>
            <person name="Woyke T."/>
            <person name="Ryan C.M."/>
            <person name="Banfield J.F."/>
        </authorList>
    </citation>
    <scope>NUCLEOTIDE SEQUENCE [LARGE SCALE GENOMIC DNA]</scope>
</reference>
<dbReference type="InterPro" id="IPR006558">
    <property type="entry name" value="LamG-like"/>
</dbReference>
<evidence type="ECO:0000256" key="2">
    <source>
        <dbReference type="ARBA" id="ARBA00023157"/>
    </source>
</evidence>
<dbReference type="Gene3D" id="2.60.120.200">
    <property type="match status" value="1"/>
</dbReference>
<gene>
    <name evidence="5" type="ORF">COU46_02890</name>
</gene>
<protein>
    <recommendedName>
        <fullName evidence="4">LamG-like jellyroll fold domain-containing protein</fullName>
    </recommendedName>
</protein>
<sequence>MKGITFIELLIAASLIIIISTLALSVFPRFKQSAELNSYAETGLSTLAEAKLNTLSSKGASNYGVHFETNKIVLFKGDLYNAGNPENKEVLLGKTVEIGCLSLNGGGADVIFNRSTGGTSQFGAVVFNSKINKLSSKTIVIQPAGGISILKNPEGLDGYWNFNETDGLTAYDSSINNNDGSLVNIDPLSGRVAGKICKGIIFNGIDSYVSIPTTNGLDHAGDITISLWVKPSVNSSSFHSGWNYFIYYANPFKYETGFLNTGGPMFKTYNDSGLFYELATSESFLADTWYHIVYRREGSLLETYVNGTLTASRNDFSGQLQGGSNELKIGGDGSLGGFIGTMDEVRVYGRALKPHEINQLFEIGI</sequence>
<keyword evidence="1" id="KW-0732">Signal</keyword>
<feature type="transmembrane region" description="Helical" evidence="3">
    <location>
        <begin position="6"/>
        <end position="27"/>
    </location>
</feature>
<evidence type="ECO:0000313" key="5">
    <source>
        <dbReference type="EMBL" id="PIR70189.1"/>
    </source>
</evidence>
<evidence type="ECO:0000313" key="6">
    <source>
        <dbReference type="Proteomes" id="UP000229383"/>
    </source>
</evidence>
<keyword evidence="3" id="KW-0812">Transmembrane</keyword>
<dbReference type="AlphaFoldDB" id="A0A2H0TF59"/>
<proteinExistence type="predicted"/>
<dbReference type="Proteomes" id="UP000229383">
    <property type="component" value="Unassembled WGS sequence"/>
</dbReference>
<dbReference type="InterPro" id="IPR013320">
    <property type="entry name" value="ConA-like_dom_sf"/>
</dbReference>
<feature type="domain" description="LamG-like jellyroll fold" evidence="4">
    <location>
        <begin position="221"/>
        <end position="355"/>
    </location>
</feature>
<organism evidence="5 6">
    <name type="scientific">Candidatus Niyogibacteria bacterium CG10_big_fil_rev_8_21_14_0_10_42_19</name>
    <dbReference type="NCBI Taxonomy" id="1974725"/>
    <lineage>
        <taxon>Bacteria</taxon>
        <taxon>Candidatus Niyogiibacteriota</taxon>
    </lineage>
</organism>
<evidence type="ECO:0000256" key="3">
    <source>
        <dbReference type="SAM" id="Phobius"/>
    </source>
</evidence>
<dbReference type="SMART" id="SM00560">
    <property type="entry name" value="LamGL"/>
    <property type="match status" value="1"/>
</dbReference>
<keyword evidence="3" id="KW-0472">Membrane</keyword>
<evidence type="ECO:0000256" key="1">
    <source>
        <dbReference type="ARBA" id="ARBA00022729"/>
    </source>
</evidence>
<accession>A0A2H0TF59</accession>
<keyword evidence="2" id="KW-1015">Disulfide bond</keyword>
<keyword evidence="3" id="KW-1133">Transmembrane helix</keyword>
<dbReference type="Pfam" id="PF13385">
    <property type="entry name" value="Laminin_G_3"/>
    <property type="match status" value="1"/>
</dbReference>
<name>A0A2H0TF59_9BACT</name>
<dbReference type="EMBL" id="PFCN01000033">
    <property type="protein sequence ID" value="PIR70189.1"/>
    <property type="molecule type" value="Genomic_DNA"/>
</dbReference>
<comment type="caution">
    <text evidence="5">The sequence shown here is derived from an EMBL/GenBank/DDBJ whole genome shotgun (WGS) entry which is preliminary data.</text>
</comment>